<reference evidence="2 3" key="1">
    <citation type="journal article" date="2016" name="Nat. Commun.">
        <title>Thousands of microbial genomes shed light on interconnected biogeochemical processes in an aquifer system.</title>
        <authorList>
            <person name="Anantharaman K."/>
            <person name="Brown C.T."/>
            <person name="Hug L.A."/>
            <person name="Sharon I."/>
            <person name="Castelle C.J."/>
            <person name="Probst A.J."/>
            <person name="Thomas B.C."/>
            <person name="Singh A."/>
            <person name="Wilkins M.J."/>
            <person name="Karaoz U."/>
            <person name="Brodie E.L."/>
            <person name="Williams K.H."/>
            <person name="Hubbard S.S."/>
            <person name="Banfield J.F."/>
        </authorList>
    </citation>
    <scope>NUCLEOTIDE SEQUENCE [LARGE SCALE GENOMIC DNA]</scope>
</reference>
<dbReference type="AlphaFoldDB" id="A0A1F4XU64"/>
<evidence type="ECO:0000313" key="3">
    <source>
        <dbReference type="Proteomes" id="UP000178091"/>
    </source>
</evidence>
<keyword evidence="1" id="KW-1133">Transmembrane helix</keyword>
<proteinExistence type="predicted"/>
<feature type="transmembrane region" description="Helical" evidence="1">
    <location>
        <begin position="12"/>
        <end position="29"/>
    </location>
</feature>
<evidence type="ECO:0000313" key="2">
    <source>
        <dbReference type="EMBL" id="OGC85220.1"/>
    </source>
</evidence>
<protein>
    <submittedName>
        <fullName evidence="2">Uncharacterized protein</fullName>
    </submittedName>
</protein>
<evidence type="ECO:0000256" key="1">
    <source>
        <dbReference type="SAM" id="Phobius"/>
    </source>
</evidence>
<sequence length="251" mass="27320">MTLSWSARRQLLYYAVGLVMATILLFALWQTFLTATPTCFDGSRNGSETDIDCGGSCAKLCEGEAKIPNILWARSLESAPQTYTAVAYVENRTEGAGARQVPYLFQIFDDKNELVVEQEGATDLPPVAVIPVVLPNINVGNRVVARTLFRFTAEPVWERVRVDALPQVRITGQQLAADGTRLSAVIINDGFEDVRNLRVAGVVFDTEGVVRAASVTLIDRITAKASQPAVFTWGDALEGVARAEITVLPSF</sequence>
<organism evidence="2 3">
    <name type="scientific">Candidatus Adlerbacteria bacterium RIFCSPHIGHO2_12_FULL_53_18</name>
    <dbReference type="NCBI Taxonomy" id="1797242"/>
    <lineage>
        <taxon>Bacteria</taxon>
        <taxon>Candidatus Adleribacteriota</taxon>
    </lineage>
</organism>
<keyword evidence="1" id="KW-0812">Transmembrane</keyword>
<keyword evidence="1" id="KW-0472">Membrane</keyword>
<name>A0A1F4XU64_9BACT</name>
<gene>
    <name evidence="2" type="ORF">A3F55_01370</name>
</gene>
<dbReference type="Proteomes" id="UP000178091">
    <property type="component" value="Unassembled WGS sequence"/>
</dbReference>
<dbReference type="EMBL" id="MEWW01000002">
    <property type="protein sequence ID" value="OGC85220.1"/>
    <property type="molecule type" value="Genomic_DNA"/>
</dbReference>
<accession>A0A1F4XU64</accession>
<comment type="caution">
    <text evidence="2">The sequence shown here is derived from an EMBL/GenBank/DDBJ whole genome shotgun (WGS) entry which is preliminary data.</text>
</comment>